<dbReference type="AlphaFoldDB" id="A0A1N6TTJ5"/>
<dbReference type="STRING" id="228959.SAMN05421797_10286"/>
<dbReference type="InterPro" id="IPR023393">
    <property type="entry name" value="START-like_dom_sf"/>
</dbReference>
<evidence type="ECO:0000313" key="3">
    <source>
        <dbReference type="Proteomes" id="UP000186953"/>
    </source>
</evidence>
<dbReference type="Proteomes" id="UP000186953">
    <property type="component" value="Unassembled WGS sequence"/>
</dbReference>
<keyword evidence="3" id="KW-1185">Reference proteome</keyword>
<feature type="transmembrane region" description="Helical" evidence="1">
    <location>
        <begin position="6"/>
        <end position="22"/>
    </location>
</feature>
<protein>
    <submittedName>
        <fullName evidence="2">Polyketide cyclase / dehydrase and lipid transport</fullName>
    </submittedName>
</protein>
<dbReference type="CDD" id="cd07818">
    <property type="entry name" value="SRPBCC_1"/>
    <property type="match status" value="1"/>
</dbReference>
<gene>
    <name evidence="2" type="ORF">SAMN05421797_10286</name>
</gene>
<dbReference type="RefSeq" id="WP_076548079.1">
    <property type="nucleotide sequence ID" value="NZ_FTMA01000002.1"/>
</dbReference>
<evidence type="ECO:0000313" key="2">
    <source>
        <dbReference type="EMBL" id="SIQ56659.1"/>
    </source>
</evidence>
<keyword evidence="1" id="KW-0472">Membrane</keyword>
<organism evidence="2 3">
    <name type="scientific">Maribacter ulvicola</name>
    <dbReference type="NCBI Taxonomy" id="228959"/>
    <lineage>
        <taxon>Bacteria</taxon>
        <taxon>Pseudomonadati</taxon>
        <taxon>Bacteroidota</taxon>
        <taxon>Flavobacteriia</taxon>
        <taxon>Flavobacteriales</taxon>
        <taxon>Flavobacteriaceae</taxon>
        <taxon>Maribacter</taxon>
    </lineage>
</organism>
<accession>A0A1N6TTJ5</accession>
<keyword evidence="1" id="KW-1133">Transmembrane helix</keyword>
<name>A0A1N6TTJ5_9FLAO</name>
<dbReference type="SUPFAM" id="SSF55961">
    <property type="entry name" value="Bet v1-like"/>
    <property type="match status" value="1"/>
</dbReference>
<sequence length="175" mass="20143">MYTVLIIFGVIVILIIFLGLIAPKSYQVSRSIELDHPPEQVWGHLKFLKKQQEWSPWARKDPNMKITFTGVDGEIGAISHWNGNKEVGEGEQEITRIIEGERIEQDLRFLKPYKSQSDCYMNLDALDGNRSKVTWGFTGKNKFPMSIMMLFMSMDKMVGKDFEQGLQNLKANLNK</sequence>
<reference evidence="3" key="1">
    <citation type="submission" date="2017-01" db="EMBL/GenBank/DDBJ databases">
        <authorList>
            <person name="Varghese N."/>
            <person name="Submissions S."/>
        </authorList>
    </citation>
    <scope>NUCLEOTIDE SEQUENCE [LARGE SCALE GENOMIC DNA]</scope>
    <source>
        <strain evidence="3">DSM 15366</strain>
    </source>
</reference>
<evidence type="ECO:0000256" key="1">
    <source>
        <dbReference type="SAM" id="Phobius"/>
    </source>
</evidence>
<proteinExistence type="predicted"/>
<dbReference type="OrthoDB" id="9807923at2"/>
<keyword evidence="1" id="KW-0812">Transmembrane</keyword>
<dbReference type="EMBL" id="FTMA01000002">
    <property type="protein sequence ID" value="SIQ56659.1"/>
    <property type="molecule type" value="Genomic_DNA"/>
</dbReference>
<dbReference type="Gene3D" id="3.30.530.20">
    <property type="match status" value="1"/>
</dbReference>